<proteinExistence type="predicted"/>
<sequence length="64" mass="7024">MFMGFTSCLSKISFPPIWSRPDVQHSGDRLSTHASPQNSLVANLLAQRRIAAKILALDSQVGWA</sequence>
<reference evidence="1" key="1">
    <citation type="submission" date="2021-01" db="EMBL/GenBank/DDBJ databases">
        <authorList>
            <person name="Lovell J.T."/>
            <person name="Bentley N."/>
            <person name="Bhattarai G."/>
            <person name="Jenkins J.W."/>
            <person name="Sreedasyam A."/>
            <person name="Alarcon Y."/>
            <person name="Bock C."/>
            <person name="Boston L."/>
            <person name="Carlson J."/>
            <person name="Cervantes K."/>
            <person name="Clermont K."/>
            <person name="Krom N."/>
            <person name="Kubenka K."/>
            <person name="Mamidi S."/>
            <person name="Mattison C."/>
            <person name="Monteros M."/>
            <person name="Pisani C."/>
            <person name="Plott C."/>
            <person name="Rajasekar S."/>
            <person name="Rhein H.S."/>
            <person name="Rohla C."/>
            <person name="Song M."/>
            <person name="Hilaire R.S."/>
            <person name="Shu S."/>
            <person name="Wells L."/>
            <person name="Wang X."/>
            <person name="Webber J."/>
            <person name="Heerema R.J."/>
            <person name="Klein P."/>
            <person name="Conner P."/>
            <person name="Grauke L."/>
            <person name="Grimwood J."/>
            <person name="Schmutz J."/>
            <person name="Randall J.J."/>
        </authorList>
    </citation>
    <scope>NUCLEOTIDE SEQUENCE</scope>
    <source>
        <tissue evidence="1">Leaf</tissue>
    </source>
</reference>
<evidence type="ECO:0000313" key="1">
    <source>
        <dbReference type="EMBL" id="KAG6692326.1"/>
    </source>
</evidence>
<gene>
    <name evidence="1" type="ORF">I3842_10G109500</name>
</gene>
<dbReference type="AlphaFoldDB" id="A0A922DWR4"/>
<accession>A0A922DWR4</accession>
<dbReference type="EMBL" id="CM031834">
    <property type="protein sequence ID" value="KAG6692326.1"/>
    <property type="molecule type" value="Genomic_DNA"/>
</dbReference>
<dbReference type="Proteomes" id="UP000811246">
    <property type="component" value="Chromosome 10"/>
</dbReference>
<organism evidence="1 2">
    <name type="scientific">Carya illinoinensis</name>
    <name type="common">Pecan</name>
    <dbReference type="NCBI Taxonomy" id="32201"/>
    <lineage>
        <taxon>Eukaryota</taxon>
        <taxon>Viridiplantae</taxon>
        <taxon>Streptophyta</taxon>
        <taxon>Embryophyta</taxon>
        <taxon>Tracheophyta</taxon>
        <taxon>Spermatophyta</taxon>
        <taxon>Magnoliopsida</taxon>
        <taxon>eudicotyledons</taxon>
        <taxon>Gunneridae</taxon>
        <taxon>Pentapetalae</taxon>
        <taxon>rosids</taxon>
        <taxon>fabids</taxon>
        <taxon>Fagales</taxon>
        <taxon>Juglandaceae</taxon>
        <taxon>Carya</taxon>
    </lineage>
</organism>
<evidence type="ECO:0000313" key="2">
    <source>
        <dbReference type="Proteomes" id="UP000811246"/>
    </source>
</evidence>
<name>A0A922DWR4_CARIL</name>
<protein>
    <submittedName>
        <fullName evidence="1">Uncharacterized protein</fullName>
    </submittedName>
</protein>
<comment type="caution">
    <text evidence="1">The sequence shown here is derived from an EMBL/GenBank/DDBJ whole genome shotgun (WGS) entry which is preliminary data.</text>
</comment>